<evidence type="ECO:0000313" key="2">
    <source>
        <dbReference type="Proteomes" id="UP000293360"/>
    </source>
</evidence>
<dbReference type="Proteomes" id="UP000293360">
    <property type="component" value="Unassembled WGS sequence"/>
</dbReference>
<name>A0A4Q4SZ39_9PEZI</name>
<accession>A0A4Q4SZ39</accession>
<protein>
    <submittedName>
        <fullName evidence="1">Uncharacterized protein</fullName>
    </submittedName>
</protein>
<organism evidence="1 2">
    <name type="scientific">Monosporascus ibericus</name>
    <dbReference type="NCBI Taxonomy" id="155417"/>
    <lineage>
        <taxon>Eukaryota</taxon>
        <taxon>Fungi</taxon>
        <taxon>Dikarya</taxon>
        <taxon>Ascomycota</taxon>
        <taxon>Pezizomycotina</taxon>
        <taxon>Sordariomycetes</taxon>
        <taxon>Xylariomycetidae</taxon>
        <taxon>Xylariales</taxon>
        <taxon>Xylariales incertae sedis</taxon>
        <taxon>Monosporascus</taxon>
    </lineage>
</organism>
<dbReference type="AlphaFoldDB" id="A0A4Q4SZ39"/>
<keyword evidence="2" id="KW-1185">Reference proteome</keyword>
<comment type="caution">
    <text evidence="1">The sequence shown here is derived from an EMBL/GenBank/DDBJ whole genome shotgun (WGS) entry which is preliminary data.</text>
</comment>
<evidence type="ECO:0000313" key="1">
    <source>
        <dbReference type="EMBL" id="RYO86661.1"/>
    </source>
</evidence>
<sequence>MSTEAPQDVDRNCERPAIIFIHRAEEPGDAIELWSECFDVEMWYVRALGTNRATATGFIRDHPSAKAIWVAAGDILLKSKEALKTHLQEYVRDGGTLLLGFPIENKKKQDVFKTWMKDGFDLSWEFGAYEKGEVAWNNPELPPEQRPWLHRLQESYTAKQTFLRGVAERHS</sequence>
<dbReference type="EMBL" id="QJNU01000773">
    <property type="protein sequence ID" value="RYO86661.1"/>
    <property type="molecule type" value="Genomic_DNA"/>
</dbReference>
<gene>
    <name evidence="1" type="ORF">DL764_008981</name>
</gene>
<dbReference type="OrthoDB" id="245563at2759"/>
<reference evidence="1 2" key="1">
    <citation type="submission" date="2018-06" db="EMBL/GenBank/DDBJ databases">
        <title>Complete Genomes of Monosporascus.</title>
        <authorList>
            <person name="Robinson A.J."/>
            <person name="Natvig D.O."/>
        </authorList>
    </citation>
    <scope>NUCLEOTIDE SEQUENCE [LARGE SCALE GENOMIC DNA]</scope>
    <source>
        <strain evidence="1 2">CBS 110550</strain>
    </source>
</reference>
<proteinExistence type="predicted"/>